<dbReference type="EMBL" id="KF740664">
    <property type="protein sequence ID" value="AHH01763.1"/>
    <property type="molecule type" value="Genomic_DNA"/>
</dbReference>
<evidence type="ECO:0000313" key="1">
    <source>
        <dbReference type="EMBL" id="AHH01763.1"/>
    </source>
</evidence>
<name>W5S4S5_9VIRU</name>
<sequence>MDQVPSLFELSLVPLSVQETLEICNSGRFPPCQGVWKRKAEVNLGIPPNFFDLYLGGPTSTFRPISEPSRYLELLAINDFSPEMAVYVVKKTGEISGLIESFAGVQDAVYKNNSEQFDFFFARLKPWLRNSIIEYVETLGFPIQEDFSLKFFQQVLEKVSSPYYGSNPAIHGARIFMKEHFLIPGEDVEITDSPALFISELDRLLPLIEKGNLKTLQDTLTPQRKKSQNSLVEIFNSVLKSGQPDLLQFFSPYVVKVIPTGSGFSPQLQRLFVSAAKGGNPAFIEMLQKISGYDPDVMESAFPEFYQNFCGALIQGFFAHRNVIWTRQLFENIISPSLLSFYISSWKGIPVDILDSAISKSEEFVRRRFLVDMMLDNLGYINVILYCLNQLSLLPSEYKKIDVVDQVKFHKIKGIGSMLTPLSTSLIKSSISSWTDYDKIY</sequence>
<reference evidence="1 2" key="1">
    <citation type="journal article" date="2014" name="Proc. Natl. Acad. Sci. U.S.A.">
        <title>Thirty-thousand-year-old distant relative of giant icosahedral DNA viruses with a pandoravirus morphology.</title>
        <authorList>
            <person name="Legendre M."/>
            <person name="Bartoli J."/>
            <person name="Shmakova L."/>
            <person name="Jeudy S."/>
            <person name="Labadie K."/>
            <person name="Adrait A."/>
            <person name="Lescot M."/>
            <person name="Poirot O."/>
            <person name="Bertaux L."/>
            <person name="Bruley C."/>
            <person name="Coute Y."/>
            <person name="Rivkina E."/>
            <person name="Abergel C."/>
            <person name="Claverie J.M."/>
        </authorList>
    </citation>
    <scope>NUCLEOTIDE SEQUENCE [LARGE SCALE GENOMIC DNA]</scope>
    <source>
        <strain evidence="1">P1084-T</strain>
    </source>
</reference>
<keyword evidence="2" id="KW-1185">Reference proteome</keyword>
<dbReference type="RefSeq" id="YP_009001098.1">
    <property type="nucleotide sequence ID" value="NC_023423.1"/>
</dbReference>
<dbReference type="GeneID" id="18266224"/>
<dbReference type="Proteomes" id="UP000202176">
    <property type="component" value="Segment"/>
</dbReference>
<dbReference type="KEGG" id="vg:18266224"/>
<proteinExistence type="predicted"/>
<organism evidence="1 2">
    <name type="scientific">Pithovirus sibericum</name>
    <dbReference type="NCBI Taxonomy" id="1450746"/>
    <lineage>
        <taxon>Viruses</taxon>
        <taxon>Pithoviruses</taxon>
        <taxon>Orthopithovirinae</taxon>
        <taxon>Alphapithovirus</taxon>
        <taxon>Alphapithovirus sibericum</taxon>
    </lineage>
</organism>
<protein>
    <submittedName>
        <fullName evidence="1">Uncharacterized protein</fullName>
    </submittedName>
</protein>
<accession>W5S4S5</accession>
<evidence type="ECO:0000313" key="2">
    <source>
        <dbReference type="Proteomes" id="UP000202176"/>
    </source>
</evidence>
<dbReference type="OrthoDB" id="40442at10239"/>
<gene>
    <name evidence="1" type="ORF">pv_196</name>
</gene>